<dbReference type="PRINTS" id="PR00811">
    <property type="entry name" value="BCTERIALGSPD"/>
</dbReference>
<evidence type="ECO:0000256" key="1">
    <source>
        <dbReference type="ARBA" id="ARBA00004370"/>
    </source>
</evidence>
<dbReference type="GO" id="GO:0015627">
    <property type="term" value="C:type II protein secretion system complex"/>
    <property type="evidence" value="ECO:0007669"/>
    <property type="project" value="TreeGrafter"/>
</dbReference>
<dbReference type="InterPro" id="IPR038591">
    <property type="entry name" value="NolW-like_sf"/>
</dbReference>
<evidence type="ECO:0000256" key="4">
    <source>
        <dbReference type="RuleBase" id="RU004003"/>
    </source>
</evidence>
<comment type="caution">
    <text evidence="8">The sequence shown here is derived from an EMBL/GenBank/DDBJ whole genome shotgun (WGS) entry which is preliminary data.</text>
</comment>
<comment type="similarity">
    <text evidence="4">Belongs to the bacterial secretin family.</text>
</comment>
<dbReference type="PROSITE" id="PS00875">
    <property type="entry name" value="T2SP_D"/>
    <property type="match status" value="1"/>
</dbReference>
<protein>
    <submittedName>
        <fullName evidence="8">Type II and III secretion system protein</fullName>
    </submittedName>
</protein>
<reference evidence="8 9" key="1">
    <citation type="journal article" date="2017" name="Infect. Genet. Evol.">
        <title>Comparative genome analysis of fish pathogen Flavobacterium columnare reveals extensive sequence diversity within the species.</title>
        <authorList>
            <person name="Kayansamruaj P."/>
            <person name="Dong H.T."/>
            <person name="Hirono I."/>
            <person name="Kondo H."/>
            <person name="Senapin S."/>
            <person name="Rodkhum C."/>
        </authorList>
    </citation>
    <scope>NUCLEOTIDE SEQUENCE [LARGE SCALE GENOMIC DNA]</scope>
    <source>
        <strain evidence="8 9">1214</strain>
    </source>
</reference>
<dbReference type="InterPro" id="IPR004846">
    <property type="entry name" value="T2SS/T3SS_dom"/>
</dbReference>
<dbReference type="InterPro" id="IPR001775">
    <property type="entry name" value="GspD/PilQ"/>
</dbReference>
<evidence type="ECO:0000256" key="6">
    <source>
        <dbReference type="SAM" id="SignalP"/>
    </source>
</evidence>
<evidence type="ECO:0000313" key="8">
    <source>
        <dbReference type="EMBL" id="OWP74526.1"/>
    </source>
</evidence>
<organism evidence="8 9">
    <name type="scientific">Flavobacterium columnare</name>
    <dbReference type="NCBI Taxonomy" id="996"/>
    <lineage>
        <taxon>Bacteria</taxon>
        <taxon>Pseudomonadati</taxon>
        <taxon>Bacteroidota</taxon>
        <taxon>Flavobacteriia</taxon>
        <taxon>Flavobacteriales</taxon>
        <taxon>Flavobacteriaceae</taxon>
        <taxon>Flavobacterium</taxon>
    </lineage>
</organism>
<feature type="coiled-coil region" evidence="5">
    <location>
        <begin position="17"/>
        <end position="44"/>
    </location>
</feature>
<gene>
    <name evidence="8" type="ORF">BWK62_14115</name>
</gene>
<sequence length="643" mass="72289">MIKKVTYLIIGLLFANLSLAQQDINFLSNKFEELSKQKKGINETLKIDVSGLALSDFITAIAQEHQLNVDVDQDLNQPIVNNFYDVTVKDVFLHLVQKFDLEVGFLNNIITFKKRKELKVVEKKLPKLIDVSYNAENDFLSVKLENDSLPAVTKAIIDKSGKNIVLAPDTKNLKISSYILNRPFDQVIEMIAKSNDLISTKDENGFYYVEKNKEQHTNNLNSTGSYSNIQNRTKQIKANRGVPGYYDVSLDKTGFLNINAETADANDLLTEAAEKLHINYFMYNKPENEKATLVAEHISFDQLLNHLFKGKKYTYKKQDNLYLIGEQITEGLRATEIIQLENRSIELVQQSLPRIFSEKLEIKEFLELNSLIVSGSKNAIEELRIYLKQIDKIVPMVQIEVIIAQYNKGYDIQTGFKAGLLAKGQTPPITSGNLYPTTDMSLNSTSINSLIEAFNGFGLFKIGKVTQNFYSNLKLLENNSIVRIESTPKIATISGHEAKLAIGETSYYFEQNNRLINNNIGNDILQSGTWKSTDANLSVSIKPFVSTDENVTLTVAVEKSSFLGRAGENAPPGKATQKFESLVRIKNGEMILLGGLDELKKENSGSGVPLISRIPILKWLFSSRKKAKTDSKLHIFIKPTVVY</sequence>
<comment type="subcellular location">
    <subcellularLocation>
        <location evidence="1">Membrane</location>
    </subcellularLocation>
</comment>
<proteinExistence type="inferred from homology"/>
<feature type="signal peptide" evidence="6">
    <location>
        <begin position="1"/>
        <end position="20"/>
    </location>
</feature>
<evidence type="ECO:0000313" key="9">
    <source>
        <dbReference type="Proteomes" id="UP000198034"/>
    </source>
</evidence>
<name>A0A246G7L3_9FLAO</name>
<dbReference type="AlphaFoldDB" id="A0A246G7L3"/>
<evidence type="ECO:0000256" key="3">
    <source>
        <dbReference type="ARBA" id="ARBA00023136"/>
    </source>
</evidence>
<dbReference type="PANTHER" id="PTHR30332">
    <property type="entry name" value="PROBABLE GENERAL SECRETION PATHWAY PROTEIN D"/>
    <property type="match status" value="1"/>
</dbReference>
<dbReference type="EMBL" id="MTCY01000067">
    <property type="protein sequence ID" value="OWP74526.1"/>
    <property type="molecule type" value="Genomic_DNA"/>
</dbReference>
<feature type="chain" id="PRO_5012037908" evidence="6">
    <location>
        <begin position="21"/>
        <end position="643"/>
    </location>
</feature>
<evidence type="ECO:0000256" key="2">
    <source>
        <dbReference type="ARBA" id="ARBA00022729"/>
    </source>
</evidence>
<dbReference type="Proteomes" id="UP000198034">
    <property type="component" value="Unassembled WGS sequence"/>
</dbReference>
<dbReference type="InterPro" id="IPR050810">
    <property type="entry name" value="Bact_Secretion_Sys_Channel"/>
</dbReference>
<keyword evidence="3" id="KW-0472">Membrane</keyword>
<accession>A0A246G7L3</accession>
<evidence type="ECO:0000259" key="7">
    <source>
        <dbReference type="Pfam" id="PF00263"/>
    </source>
</evidence>
<keyword evidence="5" id="KW-0175">Coiled coil</keyword>
<dbReference type="GO" id="GO:0009306">
    <property type="term" value="P:protein secretion"/>
    <property type="evidence" value="ECO:0007669"/>
    <property type="project" value="InterPro"/>
</dbReference>
<evidence type="ECO:0000256" key="5">
    <source>
        <dbReference type="SAM" id="Coils"/>
    </source>
</evidence>
<dbReference type="InterPro" id="IPR004845">
    <property type="entry name" value="T2SS_GspD_CS"/>
</dbReference>
<dbReference type="Pfam" id="PF00263">
    <property type="entry name" value="Secretin"/>
    <property type="match status" value="1"/>
</dbReference>
<feature type="domain" description="Type II/III secretion system secretin-like" evidence="7">
    <location>
        <begin position="476"/>
        <end position="642"/>
    </location>
</feature>
<dbReference type="GO" id="GO:0016020">
    <property type="term" value="C:membrane"/>
    <property type="evidence" value="ECO:0007669"/>
    <property type="project" value="UniProtKB-SubCell"/>
</dbReference>
<dbReference type="Gene3D" id="3.30.1370.120">
    <property type="match status" value="1"/>
</dbReference>
<dbReference type="PANTHER" id="PTHR30332:SF24">
    <property type="entry name" value="SECRETIN GSPD-RELATED"/>
    <property type="match status" value="1"/>
</dbReference>
<keyword evidence="2 6" id="KW-0732">Signal</keyword>
<dbReference type="OrthoDB" id="9816579at2"/>